<dbReference type="AlphaFoldDB" id="G0MQJ9"/>
<dbReference type="InParanoid" id="G0MQJ9"/>
<name>G0MQJ9_CAEBE</name>
<gene>
    <name evidence="1" type="ORF">CAEBREN_29306</name>
</gene>
<reference evidence="2" key="1">
    <citation type="submission" date="2011-07" db="EMBL/GenBank/DDBJ databases">
        <authorList>
            <consortium name="Caenorhabditis brenneri Sequencing and Analysis Consortium"/>
            <person name="Wilson R.K."/>
        </authorList>
    </citation>
    <scope>NUCLEOTIDE SEQUENCE [LARGE SCALE GENOMIC DNA]</scope>
    <source>
        <strain evidence="2">PB2801</strain>
    </source>
</reference>
<accession>G0MQJ9</accession>
<dbReference type="HOGENOM" id="CLU_2924761_0_0_1"/>
<keyword evidence="2" id="KW-1185">Reference proteome</keyword>
<dbReference type="EMBL" id="GL379807">
    <property type="protein sequence ID" value="EGT41470.1"/>
    <property type="molecule type" value="Genomic_DNA"/>
</dbReference>
<organism evidence="2">
    <name type="scientific">Caenorhabditis brenneri</name>
    <name type="common">Nematode worm</name>
    <dbReference type="NCBI Taxonomy" id="135651"/>
    <lineage>
        <taxon>Eukaryota</taxon>
        <taxon>Metazoa</taxon>
        <taxon>Ecdysozoa</taxon>
        <taxon>Nematoda</taxon>
        <taxon>Chromadorea</taxon>
        <taxon>Rhabditida</taxon>
        <taxon>Rhabditina</taxon>
        <taxon>Rhabditomorpha</taxon>
        <taxon>Rhabditoidea</taxon>
        <taxon>Rhabditidae</taxon>
        <taxon>Peloderinae</taxon>
        <taxon>Caenorhabditis</taxon>
    </lineage>
</organism>
<protein>
    <submittedName>
        <fullName evidence="1">Uncharacterized protein</fullName>
    </submittedName>
</protein>
<evidence type="ECO:0000313" key="2">
    <source>
        <dbReference type="Proteomes" id="UP000008068"/>
    </source>
</evidence>
<evidence type="ECO:0000313" key="1">
    <source>
        <dbReference type="EMBL" id="EGT41470.1"/>
    </source>
</evidence>
<proteinExistence type="predicted"/>
<sequence length="61" mass="6770">MDLLKCFFIVEGFVGTLTLAEWTMERWRTYTTVGAGGVGACSVVQAINSVGLKCYVVWYLD</sequence>
<dbReference type="Proteomes" id="UP000008068">
    <property type="component" value="Unassembled WGS sequence"/>
</dbReference>